<evidence type="ECO:0000313" key="3">
    <source>
        <dbReference type="Proteomes" id="UP000286931"/>
    </source>
</evidence>
<protein>
    <submittedName>
        <fullName evidence="2">Uncharacterized protein</fullName>
    </submittedName>
</protein>
<feature type="compositionally biased region" description="Basic and acidic residues" evidence="1">
    <location>
        <begin position="141"/>
        <end position="150"/>
    </location>
</feature>
<name>A0A401YXA4_9ACTN</name>
<evidence type="ECO:0000313" key="2">
    <source>
        <dbReference type="EMBL" id="GCD99229.1"/>
    </source>
</evidence>
<dbReference type="AlphaFoldDB" id="A0A401YXA4"/>
<proteinExistence type="predicted"/>
<organism evidence="2 3">
    <name type="scientific">Embleya hyalina</name>
    <dbReference type="NCBI Taxonomy" id="516124"/>
    <lineage>
        <taxon>Bacteria</taxon>
        <taxon>Bacillati</taxon>
        <taxon>Actinomycetota</taxon>
        <taxon>Actinomycetes</taxon>
        <taxon>Kitasatosporales</taxon>
        <taxon>Streptomycetaceae</taxon>
        <taxon>Embleya</taxon>
    </lineage>
</organism>
<evidence type="ECO:0000256" key="1">
    <source>
        <dbReference type="SAM" id="MobiDB-lite"/>
    </source>
</evidence>
<dbReference type="Proteomes" id="UP000286931">
    <property type="component" value="Unassembled WGS sequence"/>
</dbReference>
<comment type="caution">
    <text evidence="2">The sequence shown here is derived from an EMBL/GenBank/DDBJ whole genome shotgun (WGS) entry which is preliminary data.</text>
</comment>
<accession>A0A401YXA4</accession>
<reference evidence="2 3" key="1">
    <citation type="submission" date="2018-12" db="EMBL/GenBank/DDBJ databases">
        <title>Draft genome sequence of Embleya hyalina NBRC 13850T.</title>
        <authorList>
            <person name="Komaki H."/>
            <person name="Hosoyama A."/>
            <person name="Kimura A."/>
            <person name="Ichikawa N."/>
            <person name="Tamura T."/>
        </authorList>
    </citation>
    <scope>NUCLEOTIDE SEQUENCE [LARGE SCALE GENOMIC DNA]</scope>
    <source>
        <strain evidence="2 3">NBRC 13850</strain>
    </source>
</reference>
<gene>
    <name evidence="2" type="ORF">EHYA_06943</name>
</gene>
<keyword evidence="3" id="KW-1185">Reference proteome</keyword>
<dbReference type="EMBL" id="BIFH01000031">
    <property type="protein sequence ID" value="GCD99229.1"/>
    <property type="molecule type" value="Genomic_DNA"/>
</dbReference>
<feature type="region of interest" description="Disordered" evidence="1">
    <location>
        <begin position="124"/>
        <end position="150"/>
    </location>
</feature>
<sequence length="150" mass="16583">MTGTNEGQTKPLEEMSEREYFACVGHRPGMFMGKTSFHTITAFLNGYDQSAARHGGQGLAGWSEWLIARRGRDCNHAWPGQVLHIALPHGWDTYWDLPPDDDKHAIEVLYELLDEFAAEREAADDGCKADETTGAGITADTLRRTSEGTA</sequence>